<dbReference type="InterPro" id="IPR051464">
    <property type="entry name" value="Peptidase_M42_aminopept"/>
</dbReference>
<evidence type="ECO:0000313" key="10">
    <source>
        <dbReference type="Proteomes" id="UP000183371"/>
    </source>
</evidence>
<evidence type="ECO:0000256" key="1">
    <source>
        <dbReference type="ARBA" id="ARBA00006272"/>
    </source>
</evidence>
<evidence type="ECO:0000256" key="5">
    <source>
        <dbReference type="ARBA" id="ARBA00022801"/>
    </source>
</evidence>
<name>A0A1I7DKC8_9HYPH</name>
<feature type="binding site" evidence="8">
    <location>
        <position position="335"/>
    </location>
    <ligand>
        <name>Zn(2+)</name>
        <dbReference type="ChEBI" id="CHEBI:29105"/>
        <label>2</label>
    </ligand>
</feature>
<dbReference type="SUPFAM" id="SSF101821">
    <property type="entry name" value="Aminopeptidase/glucanase lid domain"/>
    <property type="match status" value="1"/>
</dbReference>
<feature type="active site" description="Proton acceptor" evidence="7">
    <location>
        <position position="224"/>
    </location>
</feature>
<keyword evidence="2" id="KW-0031">Aminopeptidase</keyword>
<dbReference type="GO" id="GO:0006508">
    <property type="term" value="P:proteolysis"/>
    <property type="evidence" value="ECO:0007669"/>
    <property type="project" value="UniProtKB-KW"/>
</dbReference>
<evidence type="ECO:0000256" key="6">
    <source>
        <dbReference type="PIRNR" id="PIRNR001123"/>
    </source>
</evidence>
<dbReference type="GO" id="GO:0046872">
    <property type="term" value="F:metal ion binding"/>
    <property type="evidence" value="ECO:0007669"/>
    <property type="project" value="UniProtKB-UniRule"/>
</dbReference>
<dbReference type="Proteomes" id="UP000183371">
    <property type="component" value="Unassembled WGS sequence"/>
</dbReference>
<keyword evidence="3" id="KW-0645">Protease</keyword>
<evidence type="ECO:0000256" key="3">
    <source>
        <dbReference type="ARBA" id="ARBA00022670"/>
    </source>
</evidence>
<dbReference type="Gene3D" id="2.40.30.40">
    <property type="entry name" value="Peptidase M42, domain 2"/>
    <property type="match status" value="1"/>
</dbReference>
<gene>
    <name evidence="9" type="ORF">SAMN05444141_10952</name>
</gene>
<organism evidence="9 10">
    <name type="scientific">Pseudovibrio denitrificans</name>
    <dbReference type="NCBI Taxonomy" id="258256"/>
    <lineage>
        <taxon>Bacteria</taxon>
        <taxon>Pseudomonadati</taxon>
        <taxon>Pseudomonadota</taxon>
        <taxon>Alphaproteobacteria</taxon>
        <taxon>Hyphomicrobiales</taxon>
        <taxon>Stappiaceae</taxon>
        <taxon>Pseudovibrio</taxon>
    </lineage>
</organism>
<dbReference type="Gene3D" id="3.40.630.10">
    <property type="entry name" value="Zn peptidases"/>
    <property type="match status" value="1"/>
</dbReference>
<dbReference type="Pfam" id="PF05343">
    <property type="entry name" value="Peptidase_M42"/>
    <property type="match status" value="1"/>
</dbReference>
<dbReference type="SUPFAM" id="SSF53187">
    <property type="entry name" value="Zn-dependent exopeptidases"/>
    <property type="match status" value="1"/>
</dbReference>
<dbReference type="PIRSF" id="PIRSF001123">
    <property type="entry name" value="PepA_GA"/>
    <property type="match status" value="1"/>
</dbReference>
<evidence type="ECO:0000256" key="4">
    <source>
        <dbReference type="ARBA" id="ARBA00022723"/>
    </source>
</evidence>
<feature type="binding site" evidence="8">
    <location>
        <position position="81"/>
    </location>
    <ligand>
        <name>Zn(2+)</name>
        <dbReference type="ChEBI" id="CHEBI:29105"/>
        <label>1</label>
    </ligand>
</feature>
<dbReference type="InterPro" id="IPR008007">
    <property type="entry name" value="Peptidase_M42"/>
</dbReference>
<evidence type="ECO:0000256" key="2">
    <source>
        <dbReference type="ARBA" id="ARBA00022438"/>
    </source>
</evidence>
<evidence type="ECO:0000313" key="9">
    <source>
        <dbReference type="EMBL" id="SFU12110.1"/>
    </source>
</evidence>
<evidence type="ECO:0000256" key="7">
    <source>
        <dbReference type="PIRSR" id="PIRSR001123-1"/>
    </source>
</evidence>
<feature type="binding site" evidence="8">
    <location>
        <position position="192"/>
    </location>
    <ligand>
        <name>Zn(2+)</name>
        <dbReference type="ChEBI" id="CHEBI:29105"/>
        <label>2</label>
    </ligand>
</feature>
<protein>
    <submittedName>
        <fullName evidence="9">Endoglucanase</fullName>
    </submittedName>
</protein>
<feature type="binding site" evidence="8">
    <location>
        <position position="192"/>
    </location>
    <ligand>
        <name>Zn(2+)</name>
        <dbReference type="ChEBI" id="CHEBI:29105"/>
        <label>1</label>
    </ligand>
</feature>
<feature type="binding site" evidence="8">
    <location>
        <position position="225"/>
    </location>
    <ligand>
        <name>Zn(2+)</name>
        <dbReference type="ChEBI" id="CHEBI:29105"/>
        <label>2</label>
    </ligand>
</feature>
<sequence>MRAGSIVELKATMNIDLLRRLCETPGVPGHEHRVRDLILKEIEGLFDDVQTDAMGSLICRRDARKPAKKGEKPKKVMLLCHMDEIGFLVSHITDKGFIYVHPVGGFDARNLFSRRVLVSTDEGDLKGVMNAAGRPIHIASPEERKKTPEVTDFVIDLGLGEKTKEVVKVGDMVTLDEPLIEIGEKVVSKALDNRVACWLGIEALRALGDAKHACEIYVAFTCQEEVGLRGAKTAAYAIQPDIGLGVDITLACDTPGVSEQDRTTVQGAGFGLHVKDSSFIADLQLVKDIEELAKEEEIPYQRTMLRIGGQDGAAAQQAAAGAKAVGIVVGTRYVHTVTEMIHKSDLLAARDILAAYLKCN</sequence>
<proteinExistence type="inferred from homology"/>
<dbReference type="GO" id="GO:0004177">
    <property type="term" value="F:aminopeptidase activity"/>
    <property type="evidence" value="ECO:0007669"/>
    <property type="project" value="UniProtKB-UniRule"/>
</dbReference>
<dbReference type="PANTHER" id="PTHR32481:SF7">
    <property type="entry name" value="AMINOPEPTIDASE YHFE-RELATED"/>
    <property type="match status" value="1"/>
</dbReference>
<dbReference type="PANTHER" id="PTHR32481">
    <property type="entry name" value="AMINOPEPTIDASE"/>
    <property type="match status" value="1"/>
</dbReference>
<accession>A0A1I7DKC8</accession>
<keyword evidence="4 8" id="KW-0479">Metal-binding</keyword>
<keyword evidence="10" id="KW-1185">Reference proteome</keyword>
<dbReference type="AlphaFoldDB" id="A0A1I7DKC8"/>
<evidence type="ECO:0000256" key="8">
    <source>
        <dbReference type="PIRSR" id="PIRSR001123-2"/>
    </source>
</evidence>
<keyword evidence="5" id="KW-0378">Hydrolase</keyword>
<comment type="cofactor">
    <cofactor evidence="8">
        <name>a divalent metal cation</name>
        <dbReference type="ChEBI" id="CHEBI:60240"/>
    </cofactor>
    <text evidence="8">Binds 2 divalent metal cations per subunit.</text>
</comment>
<feature type="binding site" evidence="8">
    <location>
        <position position="247"/>
    </location>
    <ligand>
        <name>Zn(2+)</name>
        <dbReference type="ChEBI" id="CHEBI:29105"/>
        <label>1</label>
    </ligand>
</feature>
<comment type="similarity">
    <text evidence="1 6">Belongs to the peptidase M42 family.</text>
</comment>
<dbReference type="EMBL" id="FPBD01000009">
    <property type="protein sequence ID" value="SFU12110.1"/>
    <property type="molecule type" value="Genomic_DNA"/>
</dbReference>
<reference evidence="10" key="1">
    <citation type="submission" date="2016-10" db="EMBL/GenBank/DDBJ databases">
        <authorList>
            <person name="Varghese N."/>
            <person name="Submissions S."/>
        </authorList>
    </citation>
    <scope>NUCLEOTIDE SEQUENCE [LARGE SCALE GENOMIC DNA]</scope>
    <source>
        <strain evidence="10">DSM 17465</strain>
    </source>
</reference>
<dbReference type="InterPro" id="IPR023367">
    <property type="entry name" value="Peptidase_M42_dom2"/>
</dbReference>